<name>A0A2U3NNI8_9MYCO</name>
<protein>
    <submittedName>
        <fullName evidence="3">Membrane protein</fullName>
    </submittedName>
</protein>
<feature type="non-terminal residue" evidence="3">
    <location>
        <position position="1"/>
    </location>
</feature>
<evidence type="ECO:0000256" key="2">
    <source>
        <dbReference type="SAM" id="Phobius"/>
    </source>
</evidence>
<keyword evidence="4" id="KW-1185">Reference proteome</keyword>
<evidence type="ECO:0000256" key="1">
    <source>
        <dbReference type="SAM" id="MobiDB-lite"/>
    </source>
</evidence>
<evidence type="ECO:0000313" key="4">
    <source>
        <dbReference type="Proteomes" id="UP000240988"/>
    </source>
</evidence>
<keyword evidence="2" id="KW-0472">Membrane</keyword>
<feature type="region of interest" description="Disordered" evidence="1">
    <location>
        <begin position="1"/>
        <end position="53"/>
    </location>
</feature>
<reference evidence="3 4" key="1">
    <citation type="submission" date="2017-01" db="EMBL/GenBank/DDBJ databases">
        <authorList>
            <consortium name="Urmite Genomes"/>
        </authorList>
    </citation>
    <scope>NUCLEOTIDE SEQUENCE [LARGE SCALE GENOMIC DNA]</scope>
    <source>
        <strain evidence="3 4">AB57</strain>
    </source>
</reference>
<dbReference type="Proteomes" id="UP000240988">
    <property type="component" value="Unassembled WGS sequence"/>
</dbReference>
<sequence length="182" mass="19371">VPDDEDTGTQAFVPDFGDAEDTGAHSVPFVPNFDDTGPLPAKQSAASDPKQEAEAADADAESVAASVLPVAVPGRYQYLKWWKLVLVILGVWLAAAEVGLSLFYWWYHTIDKTAAVFMVLVYVVVCVVAGVLLAMVQGRPLISALSIAVMSGPFASVAAAAPLYGYYYCVRTGHCLVGVIPY</sequence>
<dbReference type="AlphaFoldDB" id="A0A2U3NNI8"/>
<organism evidence="3 4">
    <name type="scientific">Mycobacterium rhizamassiliense</name>
    <dbReference type="NCBI Taxonomy" id="1841860"/>
    <lineage>
        <taxon>Bacteria</taxon>
        <taxon>Bacillati</taxon>
        <taxon>Actinomycetota</taxon>
        <taxon>Actinomycetes</taxon>
        <taxon>Mycobacteriales</taxon>
        <taxon>Mycobacteriaceae</taxon>
        <taxon>Mycobacterium</taxon>
    </lineage>
</organism>
<feature type="transmembrane region" description="Helical" evidence="2">
    <location>
        <begin position="113"/>
        <end position="134"/>
    </location>
</feature>
<feature type="transmembrane region" description="Helical" evidence="2">
    <location>
        <begin position="141"/>
        <end position="167"/>
    </location>
</feature>
<feature type="transmembrane region" description="Helical" evidence="2">
    <location>
        <begin position="84"/>
        <end position="107"/>
    </location>
</feature>
<gene>
    <name evidence="3" type="ORF">MRAB57_875</name>
</gene>
<keyword evidence="2" id="KW-1133">Transmembrane helix</keyword>
<evidence type="ECO:0000313" key="3">
    <source>
        <dbReference type="EMBL" id="SPM33072.1"/>
    </source>
</evidence>
<accession>A0A2U3NNI8</accession>
<proteinExistence type="predicted"/>
<dbReference type="EMBL" id="FUFA01000002">
    <property type="protein sequence ID" value="SPM33072.1"/>
    <property type="molecule type" value="Genomic_DNA"/>
</dbReference>
<keyword evidence="2" id="KW-0812">Transmembrane</keyword>
<dbReference type="STRING" id="1841860.GCA_900157375_00877"/>